<dbReference type="InterPro" id="IPR029044">
    <property type="entry name" value="Nucleotide-diphossugar_trans"/>
</dbReference>
<dbReference type="GO" id="GO:0006487">
    <property type="term" value="P:protein N-linked glycosylation"/>
    <property type="evidence" value="ECO:0007669"/>
    <property type="project" value="TreeGrafter"/>
</dbReference>
<evidence type="ECO:0000313" key="3">
    <source>
        <dbReference type="Proteomes" id="UP000050301"/>
    </source>
</evidence>
<dbReference type="Pfam" id="PF00535">
    <property type="entry name" value="Glycos_transf_2"/>
    <property type="match status" value="1"/>
</dbReference>
<dbReference type="PANTHER" id="PTHR10859">
    <property type="entry name" value="GLYCOSYL TRANSFERASE"/>
    <property type="match status" value="1"/>
</dbReference>
<reference evidence="2 3" key="1">
    <citation type="submission" date="2015-09" db="EMBL/GenBank/DDBJ databases">
        <title>Heavy metals and arsenic resistance mechanisms in polyextremophilic archaea of the family Ferroplasmaceae.</title>
        <authorList>
            <person name="Bulaev A.G."/>
            <person name="Kanygina A.V."/>
        </authorList>
    </citation>
    <scope>NUCLEOTIDE SEQUENCE [LARGE SCALE GENOMIC DNA]</scope>
    <source>
        <strain evidence="2 3">BH2</strain>
    </source>
</reference>
<name>A0A0Q0VPW4_9ARCH</name>
<dbReference type="Proteomes" id="UP000050301">
    <property type="component" value="Unassembled WGS sequence"/>
</dbReference>
<gene>
    <name evidence="2" type="ORF">AOG55_05865</name>
</gene>
<sequence>MESFKYNANPIKCEEGISLIIPAYHEKNRIMKSLNKYIPVLESTGLKYEIIVVIDGEDGTENLLNGIKNLSYYKPLMRLGKGGAVKRGFLLAKYSYMGYVDADGSLSAKDFENLLSSMKTNCCTIASRYLKNSKWINKEPLFNRISSRGFNFLVNALFRLHVKDTQCGAKFFNKKVIDKILPAVYVRNRTFDVSILYHVKRAGYKINEVPVTWNHDKNSNMPIKAAIIPMFVTILAIKIMNSRIKEYVPKFLYKVVSKFNFY</sequence>
<dbReference type="InterPro" id="IPR001173">
    <property type="entry name" value="Glyco_trans_2-like"/>
</dbReference>
<dbReference type="EMBL" id="LKBH01000097">
    <property type="protein sequence ID" value="KQB35771.1"/>
    <property type="molecule type" value="Genomic_DNA"/>
</dbReference>
<organism evidence="2 3">
    <name type="scientific">Acidiplasma cupricumulans</name>
    <dbReference type="NCBI Taxonomy" id="312540"/>
    <lineage>
        <taxon>Archaea</taxon>
        <taxon>Methanobacteriati</taxon>
        <taxon>Thermoplasmatota</taxon>
        <taxon>Thermoplasmata</taxon>
        <taxon>Thermoplasmatales</taxon>
        <taxon>Ferroplasmaceae</taxon>
        <taxon>Acidiplasma</taxon>
    </lineage>
</organism>
<dbReference type="GeneID" id="84221441"/>
<accession>A0A0Q0VPW4</accession>
<dbReference type="SUPFAM" id="SSF53448">
    <property type="entry name" value="Nucleotide-diphospho-sugar transferases"/>
    <property type="match status" value="1"/>
</dbReference>
<keyword evidence="3" id="KW-1185">Reference proteome</keyword>
<dbReference type="RefSeq" id="WP_055040871.1">
    <property type="nucleotide sequence ID" value="NZ_LKBH01000097.1"/>
</dbReference>
<dbReference type="Gene3D" id="3.90.550.10">
    <property type="entry name" value="Spore Coat Polysaccharide Biosynthesis Protein SpsA, Chain A"/>
    <property type="match status" value="1"/>
</dbReference>
<evidence type="ECO:0000259" key="1">
    <source>
        <dbReference type="Pfam" id="PF00535"/>
    </source>
</evidence>
<dbReference type="PANTHER" id="PTHR10859:SF91">
    <property type="entry name" value="DOLICHYL-PHOSPHATE BETA-GLUCOSYLTRANSFERASE"/>
    <property type="match status" value="1"/>
</dbReference>
<dbReference type="FunCoup" id="A0A0Q0VPW4">
    <property type="interactions" value="197"/>
</dbReference>
<feature type="domain" description="Glycosyltransferase 2-like" evidence="1">
    <location>
        <begin position="18"/>
        <end position="180"/>
    </location>
</feature>
<dbReference type="AlphaFoldDB" id="A0A0Q0VPW4"/>
<evidence type="ECO:0000313" key="2">
    <source>
        <dbReference type="EMBL" id="KQB35771.1"/>
    </source>
</evidence>
<protein>
    <recommendedName>
        <fullName evidence="1">Glycosyltransferase 2-like domain-containing protein</fullName>
    </recommendedName>
</protein>
<dbReference type="InParanoid" id="A0A0Q0VPW4"/>
<comment type="caution">
    <text evidence="2">The sequence shown here is derived from an EMBL/GenBank/DDBJ whole genome shotgun (WGS) entry which is preliminary data.</text>
</comment>
<proteinExistence type="predicted"/>